<dbReference type="InterPro" id="IPR001314">
    <property type="entry name" value="Peptidase_S1A"/>
</dbReference>
<keyword evidence="5" id="KW-1015">Disulfide bond</keyword>
<dbReference type="Pfam" id="PF00089">
    <property type="entry name" value="Trypsin"/>
    <property type="match status" value="1"/>
</dbReference>
<organism evidence="9">
    <name type="scientific">Tetraselmis sp. GSL018</name>
    <dbReference type="NCBI Taxonomy" id="582737"/>
    <lineage>
        <taxon>Eukaryota</taxon>
        <taxon>Viridiplantae</taxon>
        <taxon>Chlorophyta</taxon>
        <taxon>core chlorophytes</taxon>
        <taxon>Chlorodendrophyceae</taxon>
        <taxon>Chlorodendrales</taxon>
        <taxon>Chlorodendraceae</taxon>
        <taxon>Tetraselmis</taxon>
    </lineage>
</organism>
<evidence type="ECO:0000256" key="1">
    <source>
        <dbReference type="ARBA" id="ARBA00004430"/>
    </source>
</evidence>
<sequence length="508" mass="55499">MINTFLVSYPLVLFLILVPSSEPFSAFREDTSTGGLDLLQAFVYGGRDTTSDKFPYLASLRSPSDGSHICTGAIVAERVVLTAAHCLEPDLGGAETPLVDFGRTCTSCVDERGVRRVGVRSSIKHPNWRGSIRDGADLALLVLDESVEGPYLRVLPQEDPAESFSDLKAFKFAGYGLVRRGRLSDTLQEADLYYRSEGFCRQVYRALRYVLEPKDTICATGLGRAEVCRGDSGGPLILKGETPEQDLAVGVLSGGGTGCGEDIQLPALFTNLYLYQNDLRLYVPESGPAVPSVGPSEAPPRPPLPPPPPPPQASPSREEELFALVRLKLQNLRAASLRDWGTDGEFCGWTGVGCDADGHVQRLEIPGPGVALQGTLPRQWSALGRLEEINLRFNEVGGPLPPEWSTLRGMRKLVIPGNRLTGTLPREWSTMTNMETLSLFRNQLTGTLPAEWTAWSQAISIYLLNNRLTGSVPRQWLSEMNSLQRLVLRDNGIENLKQALPEALTISV</sequence>
<name>A0A061QXB0_9CHLO</name>
<dbReference type="PROSITE" id="PS50240">
    <property type="entry name" value="TRYPSIN_DOM"/>
    <property type="match status" value="1"/>
</dbReference>
<evidence type="ECO:0000256" key="6">
    <source>
        <dbReference type="SAM" id="MobiDB-lite"/>
    </source>
</evidence>
<comment type="similarity">
    <text evidence="2">Belongs to the peptidase S1 family.</text>
</comment>
<dbReference type="Pfam" id="PF08263">
    <property type="entry name" value="LRRNT_2"/>
    <property type="match status" value="1"/>
</dbReference>
<dbReference type="EMBL" id="GBEZ01023831">
    <property type="protein sequence ID" value="JAC63089.1"/>
    <property type="molecule type" value="Transcribed_RNA"/>
</dbReference>
<dbReference type="SUPFAM" id="SSF50494">
    <property type="entry name" value="Trypsin-like serine proteases"/>
    <property type="match status" value="1"/>
</dbReference>
<comment type="subcellular location">
    <subcellularLocation>
        <location evidence="1">Cytoplasm</location>
        <location evidence="1">Cytoskeleton</location>
        <location evidence="1">Cilium axoneme</location>
    </subcellularLocation>
</comment>
<dbReference type="GO" id="GO:0006508">
    <property type="term" value="P:proteolysis"/>
    <property type="evidence" value="ECO:0007669"/>
    <property type="project" value="InterPro"/>
</dbReference>
<feature type="chain" id="PRO_5001605278" evidence="7">
    <location>
        <begin position="24"/>
        <end position="508"/>
    </location>
</feature>
<dbReference type="InterPro" id="IPR043504">
    <property type="entry name" value="Peptidase_S1_PA_chymotrypsin"/>
</dbReference>
<dbReference type="GO" id="GO:0005930">
    <property type="term" value="C:axoneme"/>
    <property type="evidence" value="ECO:0007669"/>
    <property type="project" value="UniProtKB-SubCell"/>
</dbReference>
<dbReference type="SMART" id="SM00020">
    <property type="entry name" value="Tryp_SPc"/>
    <property type="match status" value="1"/>
</dbReference>
<keyword evidence="3" id="KW-0433">Leucine-rich repeat</keyword>
<keyword evidence="4" id="KW-0677">Repeat</keyword>
<evidence type="ECO:0000256" key="2">
    <source>
        <dbReference type="ARBA" id="ARBA00007664"/>
    </source>
</evidence>
<dbReference type="InterPro" id="IPR001254">
    <property type="entry name" value="Trypsin_dom"/>
</dbReference>
<reference evidence="9" key="1">
    <citation type="submission" date="2014-05" db="EMBL/GenBank/DDBJ databases">
        <title>The transcriptome of the halophilic microalga Tetraselmis sp. GSL018 isolated from the Great Salt Lake, Utah.</title>
        <authorList>
            <person name="Jinkerson R.E."/>
            <person name="D'Adamo S."/>
            <person name="Posewitz M.C."/>
        </authorList>
    </citation>
    <scope>NUCLEOTIDE SEQUENCE</scope>
    <source>
        <strain evidence="9">GSL018</strain>
    </source>
</reference>
<evidence type="ECO:0000313" key="9">
    <source>
        <dbReference type="EMBL" id="JAC63089.1"/>
    </source>
</evidence>
<dbReference type="CDD" id="cd00190">
    <property type="entry name" value="Tryp_SPc"/>
    <property type="match status" value="1"/>
</dbReference>
<evidence type="ECO:0000256" key="5">
    <source>
        <dbReference type="ARBA" id="ARBA00023157"/>
    </source>
</evidence>
<evidence type="ECO:0000259" key="8">
    <source>
        <dbReference type="PROSITE" id="PS50240"/>
    </source>
</evidence>
<proteinExistence type="inferred from homology"/>
<dbReference type="Gene3D" id="2.40.10.10">
    <property type="entry name" value="Trypsin-like serine proteases"/>
    <property type="match status" value="1"/>
</dbReference>
<feature type="domain" description="Peptidase S1" evidence="8">
    <location>
        <begin position="43"/>
        <end position="284"/>
    </location>
</feature>
<evidence type="ECO:0000256" key="3">
    <source>
        <dbReference type="ARBA" id="ARBA00022614"/>
    </source>
</evidence>
<evidence type="ECO:0000256" key="4">
    <source>
        <dbReference type="ARBA" id="ARBA00022737"/>
    </source>
</evidence>
<dbReference type="InterPro" id="IPR018114">
    <property type="entry name" value="TRYPSIN_HIS"/>
</dbReference>
<evidence type="ECO:0000256" key="7">
    <source>
        <dbReference type="SAM" id="SignalP"/>
    </source>
</evidence>
<dbReference type="InterPro" id="IPR032675">
    <property type="entry name" value="LRR_dom_sf"/>
</dbReference>
<gene>
    <name evidence="9" type="ORF">TSPGSL018_21530</name>
</gene>
<keyword evidence="7" id="KW-0732">Signal</keyword>
<dbReference type="GO" id="GO:0004252">
    <property type="term" value="F:serine-type endopeptidase activity"/>
    <property type="evidence" value="ECO:0007669"/>
    <property type="project" value="InterPro"/>
</dbReference>
<dbReference type="PANTHER" id="PTHR24276:SF98">
    <property type="entry name" value="FI18310P1-RELATED"/>
    <property type="match status" value="1"/>
</dbReference>
<dbReference type="AlphaFoldDB" id="A0A061QXB0"/>
<dbReference type="InterPro" id="IPR009003">
    <property type="entry name" value="Peptidase_S1_PA"/>
</dbReference>
<dbReference type="InterPro" id="IPR013210">
    <property type="entry name" value="LRR_N_plant-typ"/>
</dbReference>
<dbReference type="SUPFAM" id="SSF52058">
    <property type="entry name" value="L domain-like"/>
    <property type="match status" value="1"/>
</dbReference>
<protein>
    <submittedName>
        <fullName evidence="9">Surface antigen protein</fullName>
    </submittedName>
</protein>
<dbReference type="PANTHER" id="PTHR24276">
    <property type="entry name" value="POLYSERASE-RELATED"/>
    <property type="match status" value="1"/>
</dbReference>
<feature type="region of interest" description="Disordered" evidence="6">
    <location>
        <begin position="288"/>
        <end position="317"/>
    </location>
</feature>
<dbReference type="InterPro" id="IPR050430">
    <property type="entry name" value="Peptidase_S1"/>
</dbReference>
<accession>A0A061QXB0</accession>
<dbReference type="FunFam" id="3.80.10.10:FF:000041">
    <property type="entry name" value="LRR receptor-like serine/threonine-protein kinase ERECTA"/>
    <property type="match status" value="1"/>
</dbReference>
<dbReference type="PROSITE" id="PS00134">
    <property type="entry name" value="TRYPSIN_HIS"/>
    <property type="match status" value="1"/>
</dbReference>
<feature type="signal peptide" evidence="7">
    <location>
        <begin position="1"/>
        <end position="23"/>
    </location>
</feature>
<feature type="compositionally biased region" description="Pro residues" evidence="6">
    <location>
        <begin position="297"/>
        <end position="313"/>
    </location>
</feature>
<dbReference type="Gene3D" id="3.80.10.10">
    <property type="entry name" value="Ribonuclease Inhibitor"/>
    <property type="match status" value="1"/>
</dbReference>
<dbReference type="PRINTS" id="PR00722">
    <property type="entry name" value="CHYMOTRYPSIN"/>
</dbReference>